<dbReference type="InterPro" id="IPR023298">
    <property type="entry name" value="ATPase_P-typ_TM_dom_sf"/>
</dbReference>
<feature type="domain" description="Cation-transporting P-type ATPase N-terminal" evidence="2">
    <location>
        <begin position="5"/>
        <end position="78"/>
    </location>
</feature>
<keyword evidence="1" id="KW-1133">Transmembrane helix</keyword>
<dbReference type="AlphaFoldDB" id="X1GPC0"/>
<evidence type="ECO:0000259" key="2">
    <source>
        <dbReference type="SMART" id="SM00831"/>
    </source>
</evidence>
<protein>
    <recommendedName>
        <fullName evidence="2">Cation-transporting P-type ATPase N-terminal domain-containing protein</fullName>
    </recommendedName>
</protein>
<dbReference type="SMART" id="SM00831">
    <property type="entry name" value="Cation_ATPase_N"/>
    <property type="match status" value="1"/>
</dbReference>
<proteinExistence type="predicted"/>
<evidence type="ECO:0000256" key="1">
    <source>
        <dbReference type="SAM" id="Phobius"/>
    </source>
</evidence>
<dbReference type="Gene3D" id="1.20.1110.10">
    <property type="entry name" value="Calcium-transporting ATPase, transmembrane domain"/>
    <property type="match status" value="1"/>
</dbReference>
<organism evidence="3">
    <name type="scientific">marine sediment metagenome</name>
    <dbReference type="NCBI Taxonomy" id="412755"/>
    <lineage>
        <taxon>unclassified sequences</taxon>
        <taxon>metagenomes</taxon>
        <taxon>ecological metagenomes</taxon>
    </lineage>
</organism>
<comment type="caution">
    <text evidence="3">The sequence shown here is derived from an EMBL/GenBank/DDBJ whole genome shotgun (WGS) entry which is preliminary data.</text>
</comment>
<dbReference type="SUPFAM" id="SSF81665">
    <property type="entry name" value="Calcium ATPase, transmembrane domain M"/>
    <property type="match status" value="1"/>
</dbReference>
<feature type="non-terminal residue" evidence="3">
    <location>
        <position position="144"/>
    </location>
</feature>
<evidence type="ECO:0000313" key="3">
    <source>
        <dbReference type="EMBL" id="GAH59741.1"/>
    </source>
</evidence>
<reference evidence="3" key="1">
    <citation type="journal article" date="2014" name="Front. Microbiol.">
        <title>High frequency of phylogenetically diverse reductive dehalogenase-homologous genes in deep subseafloor sedimentary metagenomes.</title>
        <authorList>
            <person name="Kawai M."/>
            <person name="Futagami T."/>
            <person name="Toyoda A."/>
            <person name="Takaki Y."/>
            <person name="Nishi S."/>
            <person name="Hori S."/>
            <person name="Arai W."/>
            <person name="Tsubouchi T."/>
            <person name="Morono Y."/>
            <person name="Uchiyama I."/>
            <person name="Ito T."/>
            <person name="Fujiyama A."/>
            <person name="Inagaki F."/>
            <person name="Takami H."/>
        </authorList>
    </citation>
    <scope>NUCLEOTIDE SEQUENCE</scope>
    <source>
        <strain evidence="3">Expedition CK06-06</strain>
    </source>
</reference>
<accession>X1GPC0</accession>
<dbReference type="Gene3D" id="2.70.150.10">
    <property type="entry name" value="Calcium-transporting ATPase, cytoplasmic transduction domain A"/>
    <property type="match status" value="1"/>
</dbReference>
<keyword evidence="1" id="KW-0472">Membrane</keyword>
<dbReference type="EMBL" id="BARU01022701">
    <property type="protein sequence ID" value="GAH59741.1"/>
    <property type="molecule type" value="Genomic_DNA"/>
</dbReference>
<feature type="transmembrane region" description="Helical" evidence="1">
    <location>
        <begin position="50"/>
        <end position="76"/>
    </location>
</feature>
<dbReference type="InterPro" id="IPR004014">
    <property type="entry name" value="ATPase_P-typ_cation-transptr_N"/>
</dbReference>
<keyword evidence="1" id="KW-0812">Transmembrane</keyword>
<name>X1GPC0_9ZZZZ</name>
<dbReference type="Pfam" id="PF00690">
    <property type="entry name" value="Cation_ATPase_N"/>
    <property type="match status" value="1"/>
</dbReference>
<gene>
    <name evidence="3" type="ORF">S03H2_36936</name>
</gene>
<feature type="transmembrane region" description="Helical" evidence="1">
    <location>
        <begin position="82"/>
        <end position="101"/>
    </location>
</feature>
<sequence length="144" mass="15508">MQPVDWHCIEADEALARLDASENGLTQADARKRLLDHGPNIIPEKRRRSLLILLAGQFADFMIVVLLLAALISGFIGELQDTIAILVIVLLNAIIGAVQEFRAERAVAALREMAAPEARVLRDGAAATLPAIEVVPGDVVLLEA</sequence>
<dbReference type="PANTHER" id="PTHR42861">
    <property type="entry name" value="CALCIUM-TRANSPORTING ATPASE"/>
    <property type="match status" value="1"/>
</dbReference>